<comment type="caution">
    <text evidence="1">The sequence shown here is derived from an EMBL/GenBank/DDBJ whole genome shotgun (WGS) entry which is preliminary data.</text>
</comment>
<dbReference type="AlphaFoldDB" id="A0AAD4BCX1"/>
<name>A0AAD4BCX1_BOLED</name>
<dbReference type="EMBL" id="WHUW01000145">
    <property type="protein sequence ID" value="KAF8421140.1"/>
    <property type="molecule type" value="Genomic_DNA"/>
</dbReference>
<sequence>MGLSDFGLDHPDSGLEERIKQSWKPLFPNGREKRYRLQVTIAHSSGIRARIIQRQMRHAASIAGQWRLSDPNIQAHIFRHSPPVSVTSNYSSLCYMYFKPGTAEKYTHLQPSPEPSIFSVSVWGSPSSERIVQRGDYSRFTVHLFIVVSWWARARHKHREFVLHDNGRRKCAPGHPSLLKRSRGERGQRLKQRCANVLQLRAWQASSQAVSRLQGQQASADQWEASELGDEDNVVMGIFSSVSSNGATRGTRRKRHYSTRRVNVRTSQLQEFAAQPPA</sequence>
<protein>
    <submittedName>
        <fullName evidence="1">Uncharacterized protein</fullName>
    </submittedName>
</protein>
<gene>
    <name evidence="1" type="ORF">L210DRAFT_3510258</name>
</gene>
<accession>A0AAD4BCX1</accession>
<organism evidence="1 2">
    <name type="scientific">Boletus edulis BED1</name>
    <dbReference type="NCBI Taxonomy" id="1328754"/>
    <lineage>
        <taxon>Eukaryota</taxon>
        <taxon>Fungi</taxon>
        <taxon>Dikarya</taxon>
        <taxon>Basidiomycota</taxon>
        <taxon>Agaricomycotina</taxon>
        <taxon>Agaricomycetes</taxon>
        <taxon>Agaricomycetidae</taxon>
        <taxon>Boletales</taxon>
        <taxon>Boletineae</taxon>
        <taxon>Boletaceae</taxon>
        <taxon>Boletoideae</taxon>
        <taxon>Boletus</taxon>
    </lineage>
</organism>
<evidence type="ECO:0000313" key="2">
    <source>
        <dbReference type="Proteomes" id="UP001194468"/>
    </source>
</evidence>
<dbReference type="Proteomes" id="UP001194468">
    <property type="component" value="Unassembled WGS sequence"/>
</dbReference>
<keyword evidence="2" id="KW-1185">Reference proteome</keyword>
<evidence type="ECO:0000313" key="1">
    <source>
        <dbReference type="EMBL" id="KAF8421140.1"/>
    </source>
</evidence>
<reference evidence="1" key="1">
    <citation type="submission" date="2019-10" db="EMBL/GenBank/DDBJ databases">
        <authorList>
            <consortium name="DOE Joint Genome Institute"/>
            <person name="Kuo A."/>
            <person name="Miyauchi S."/>
            <person name="Kiss E."/>
            <person name="Drula E."/>
            <person name="Kohler A."/>
            <person name="Sanchez-Garcia M."/>
            <person name="Andreopoulos B."/>
            <person name="Barry K.W."/>
            <person name="Bonito G."/>
            <person name="Buee M."/>
            <person name="Carver A."/>
            <person name="Chen C."/>
            <person name="Cichocki N."/>
            <person name="Clum A."/>
            <person name="Culley D."/>
            <person name="Crous P.W."/>
            <person name="Fauchery L."/>
            <person name="Girlanda M."/>
            <person name="Hayes R."/>
            <person name="Keri Z."/>
            <person name="LaButti K."/>
            <person name="Lipzen A."/>
            <person name="Lombard V."/>
            <person name="Magnuson J."/>
            <person name="Maillard F."/>
            <person name="Morin E."/>
            <person name="Murat C."/>
            <person name="Nolan M."/>
            <person name="Ohm R."/>
            <person name="Pangilinan J."/>
            <person name="Pereira M."/>
            <person name="Perotto S."/>
            <person name="Peter M."/>
            <person name="Riley R."/>
            <person name="Sitrit Y."/>
            <person name="Stielow B."/>
            <person name="Szollosi G."/>
            <person name="Zifcakova L."/>
            <person name="Stursova M."/>
            <person name="Spatafora J.W."/>
            <person name="Tedersoo L."/>
            <person name="Vaario L.-M."/>
            <person name="Yamada A."/>
            <person name="Yan M."/>
            <person name="Wang P."/>
            <person name="Xu J."/>
            <person name="Bruns T."/>
            <person name="Baldrian P."/>
            <person name="Vilgalys R."/>
            <person name="Henrissat B."/>
            <person name="Grigoriev I.V."/>
            <person name="Hibbett D."/>
            <person name="Nagy L.G."/>
            <person name="Martin F.M."/>
        </authorList>
    </citation>
    <scope>NUCLEOTIDE SEQUENCE</scope>
    <source>
        <strain evidence="1">BED1</strain>
    </source>
</reference>
<reference evidence="1" key="2">
    <citation type="journal article" date="2020" name="Nat. Commun.">
        <title>Large-scale genome sequencing of mycorrhizal fungi provides insights into the early evolution of symbiotic traits.</title>
        <authorList>
            <person name="Miyauchi S."/>
            <person name="Kiss E."/>
            <person name="Kuo A."/>
            <person name="Drula E."/>
            <person name="Kohler A."/>
            <person name="Sanchez-Garcia M."/>
            <person name="Morin E."/>
            <person name="Andreopoulos B."/>
            <person name="Barry K.W."/>
            <person name="Bonito G."/>
            <person name="Buee M."/>
            <person name="Carver A."/>
            <person name="Chen C."/>
            <person name="Cichocki N."/>
            <person name="Clum A."/>
            <person name="Culley D."/>
            <person name="Crous P.W."/>
            <person name="Fauchery L."/>
            <person name="Girlanda M."/>
            <person name="Hayes R.D."/>
            <person name="Keri Z."/>
            <person name="LaButti K."/>
            <person name="Lipzen A."/>
            <person name="Lombard V."/>
            <person name="Magnuson J."/>
            <person name="Maillard F."/>
            <person name="Murat C."/>
            <person name="Nolan M."/>
            <person name="Ohm R.A."/>
            <person name="Pangilinan J."/>
            <person name="Pereira M.F."/>
            <person name="Perotto S."/>
            <person name="Peter M."/>
            <person name="Pfister S."/>
            <person name="Riley R."/>
            <person name="Sitrit Y."/>
            <person name="Stielow J.B."/>
            <person name="Szollosi G."/>
            <person name="Zifcakova L."/>
            <person name="Stursova M."/>
            <person name="Spatafora J.W."/>
            <person name="Tedersoo L."/>
            <person name="Vaario L.M."/>
            <person name="Yamada A."/>
            <person name="Yan M."/>
            <person name="Wang P."/>
            <person name="Xu J."/>
            <person name="Bruns T."/>
            <person name="Baldrian P."/>
            <person name="Vilgalys R."/>
            <person name="Dunand C."/>
            <person name="Henrissat B."/>
            <person name="Grigoriev I.V."/>
            <person name="Hibbett D."/>
            <person name="Nagy L.G."/>
            <person name="Martin F.M."/>
        </authorList>
    </citation>
    <scope>NUCLEOTIDE SEQUENCE</scope>
    <source>
        <strain evidence="1">BED1</strain>
    </source>
</reference>
<proteinExistence type="predicted"/>